<dbReference type="GO" id="GO:0031297">
    <property type="term" value="P:replication fork processing"/>
    <property type="evidence" value="ECO:0007669"/>
    <property type="project" value="TreeGrafter"/>
</dbReference>
<keyword evidence="7" id="KW-0227">DNA damage</keyword>
<feature type="domain" description="ERCC4" evidence="15">
    <location>
        <begin position="407"/>
        <end position="707"/>
    </location>
</feature>
<comment type="subcellular location">
    <subcellularLocation>
        <location evidence="2">Nucleus</location>
    </subcellularLocation>
</comment>
<feature type="region of interest" description="Disordered" evidence="14">
    <location>
        <begin position="571"/>
        <end position="599"/>
    </location>
</feature>
<feature type="compositionally biased region" description="Polar residues" evidence="14">
    <location>
        <begin position="20"/>
        <end position="32"/>
    </location>
</feature>
<evidence type="ECO:0000256" key="7">
    <source>
        <dbReference type="ARBA" id="ARBA00022763"/>
    </source>
</evidence>
<dbReference type="GO" id="GO:0006302">
    <property type="term" value="P:double-strand break repair"/>
    <property type="evidence" value="ECO:0007669"/>
    <property type="project" value="TreeGrafter"/>
</dbReference>
<feature type="compositionally biased region" description="Pro residues" evidence="14">
    <location>
        <begin position="66"/>
        <end position="76"/>
    </location>
</feature>
<dbReference type="PANTHER" id="PTHR21077">
    <property type="entry name" value="EME1 PROTEIN"/>
    <property type="match status" value="1"/>
</dbReference>
<dbReference type="GO" id="GO:0003677">
    <property type="term" value="F:DNA binding"/>
    <property type="evidence" value="ECO:0007669"/>
    <property type="project" value="InterPro"/>
</dbReference>
<evidence type="ECO:0000256" key="9">
    <source>
        <dbReference type="ARBA" id="ARBA00022842"/>
    </source>
</evidence>
<keyword evidence="12" id="KW-0539">Nucleus</keyword>
<feature type="compositionally biased region" description="Low complexity" evidence="14">
    <location>
        <begin position="323"/>
        <end position="354"/>
    </location>
</feature>
<evidence type="ECO:0000313" key="16">
    <source>
        <dbReference type="EMBL" id="ROV97117.1"/>
    </source>
</evidence>
<dbReference type="GO" id="GO:0048476">
    <property type="term" value="C:Holliday junction resolvase complex"/>
    <property type="evidence" value="ECO:0007669"/>
    <property type="project" value="InterPro"/>
</dbReference>
<dbReference type="Gene3D" id="3.40.50.10130">
    <property type="match status" value="1"/>
</dbReference>
<feature type="compositionally biased region" description="Polar residues" evidence="14">
    <location>
        <begin position="120"/>
        <end position="140"/>
    </location>
</feature>
<dbReference type="GO" id="GO:0046872">
    <property type="term" value="F:metal ion binding"/>
    <property type="evidence" value="ECO:0007669"/>
    <property type="project" value="UniProtKB-KW"/>
</dbReference>
<dbReference type="InterPro" id="IPR042530">
    <property type="entry name" value="EME1/EME2_C"/>
</dbReference>
<keyword evidence="5" id="KW-0479">Metal-binding</keyword>
<keyword evidence="13" id="KW-0469">Meiosis</keyword>
<evidence type="ECO:0000256" key="14">
    <source>
        <dbReference type="SAM" id="MobiDB-lite"/>
    </source>
</evidence>
<keyword evidence="8" id="KW-0378">Hydrolase</keyword>
<feature type="compositionally biased region" description="Basic and acidic residues" evidence="14">
    <location>
        <begin position="355"/>
        <end position="384"/>
    </location>
</feature>
<evidence type="ECO:0000256" key="8">
    <source>
        <dbReference type="ARBA" id="ARBA00022801"/>
    </source>
</evidence>
<keyword evidence="11" id="KW-0234">DNA repair</keyword>
<keyword evidence="10" id="KW-0233">DNA recombination</keyword>
<dbReference type="Gene3D" id="1.10.150.670">
    <property type="entry name" value="Crossover junction endonuclease EME1, DNA-binding domain"/>
    <property type="match status" value="1"/>
</dbReference>
<evidence type="ECO:0000256" key="3">
    <source>
        <dbReference type="ARBA" id="ARBA00005313"/>
    </source>
</evidence>
<evidence type="ECO:0000256" key="12">
    <source>
        <dbReference type="ARBA" id="ARBA00023242"/>
    </source>
</evidence>
<keyword evidence="4" id="KW-0540">Nuclease</keyword>
<dbReference type="InterPro" id="IPR047521">
    <property type="entry name" value="XPF_nuclease_EME1_ascomycetes"/>
</dbReference>
<proteinExistence type="inferred from homology"/>
<keyword evidence="6" id="KW-0255">Endonuclease</keyword>
<dbReference type="EMBL" id="LKEA01000030">
    <property type="protein sequence ID" value="ROV97117.1"/>
    <property type="molecule type" value="Genomic_DNA"/>
</dbReference>
<feature type="region of interest" description="Disordered" evidence="14">
    <location>
        <begin position="1"/>
        <end position="44"/>
    </location>
</feature>
<dbReference type="AlphaFoldDB" id="A0A423W1B6"/>
<protein>
    <recommendedName>
        <fullName evidence="15">ERCC4 domain-containing protein</fullName>
    </recommendedName>
</protein>
<dbReference type="STRING" id="356882.A0A423W1B6"/>
<dbReference type="Pfam" id="PF02732">
    <property type="entry name" value="ERCC4"/>
    <property type="match status" value="1"/>
</dbReference>
<evidence type="ECO:0000256" key="5">
    <source>
        <dbReference type="ARBA" id="ARBA00022723"/>
    </source>
</evidence>
<evidence type="ECO:0000259" key="15">
    <source>
        <dbReference type="SMART" id="SM00891"/>
    </source>
</evidence>
<reference evidence="16 17" key="1">
    <citation type="submission" date="2015-09" db="EMBL/GenBank/DDBJ databases">
        <title>Host preference determinants of Valsa canker pathogens revealed by comparative genomics.</title>
        <authorList>
            <person name="Yin Z."/>
            <person name="Huang L."/>
        </authorList>
    </citation>
    <scope>NUCLEOTIDE SEQUENCE [LARGE SCALE GENOMIC DNA]</scope>
    <source>
        <strain evidence="16 17">03-1</strain>
    </source>
</reference>
<comment type="cofactor">
    <cofactor evidence="1">
        <name>Mg(2+)</name>
        <dbReference type="ChEBI" id="CHEBI:18420"/>
    </cofactor>
</comment>
<comment type="caution">
    <text evidence="16">The sequence shown here is derived from an EMBL/GenBank/DDBJ whole genome shotgun (WGS) entry which is preliminary data.</text>
</comment>
<evidence type="ECO:0000256" key="1">
    <source>
        <dbReference type="ARBA" id="ARBA00001946"/>
    </source>
</evidence>
<feature type="region of interest" description="Disordered" evidence="14">
    <location>
        <begin position="58"/>
        <end position="384"/>
    </location>
</feature>
<dbReference type="InterPro" id="IPR006166">
    <property type="entry name" value="ERCC4_domain"/>
</dbReference>
<feature type="compositionally biased region" description="Low complexity" evidence="14">
    <location>
        <begin position="284"/>
        <end position="307"/>
    </location>
</feature>
<dbReference type="OrthoDB" id="343092at2759"/>
<dbReference type="FunFam" id="1.10.150.670:FF:000004">
    <property type="entry name" value="Crossover junction endonuclease EME1"/>
    <property type="match status" value="1"/>
</dbReference>
<feature type="compositionally biased region" description="Polar residues" evidence="14">
    <location>
        <begin position="168"/>
        <end position="191"/>
    </location>
</feature>
<organism evidence="16 17">
    <name type="scientific">Cytospora schulzeri</name>
    <dbReference type="NCBI Taxonomy" id="448051"/>
    <lineage>
        <taxon>Eukaryota</taxon>
        <taxon>Fungi</taxon>
        <taxon>Dikarya</taxon>
        <taxon>Ascomycota</taxon>
        <taxon>Pezizomycotina</taxon>
        <taxon>Sordariomycetes</taxon>
        <taxon>Sordariomycetidae</taxon>
        <taxon>Diaporthales</taxon>
        <taxon>Cytosporaceae</taxon>
        <taxon>Cytospora</taxon>
    </lineage>
</organism>
<dbReference type="SMART" id="SM00891">
    <property type="entry name" value="ERCC4"/>
    <property type="match status" value="1"/>
</dbReference>
<feature type="compositionally biased region" description="Basic and acidic residues" evidence="14">
    <location>
        <begin position="197"/>
        <end position="209"/>
    </location>
</feature>
<evidence type="ECO:0000256" key="4">
    <source>
        <dbReference type="ARBA" id="ARBA00022722"/>
    </source>
</evidence>
<name>A0A423W1B6_9PEZI</name>
<sequence length="754" mass="81562">MPVEVIDLCSSPDVPPPPKTTASTAVAPTQSIPKPRPLPPARALDYDDDVFDLTNIDDNDFSFLPAPRPNPAPRLPSPKVSRNNDFLFLSDDSDTHVDPLNVGSDPFENHRPSKKPRISGGSSTSARGLNNRNIQRSTSAAERASVGGPAVLQPAGGLKRWSTAFDPIQTTSSPLAPVSSNKQNPTSSDPFASSPRPAEKIFDLSRDDVDPFASSPPRAQEKENMVTTRKRAASPGLLGSSPQPARSKAPAPPRVPVGWDHISSSAPEPGIRDEDDWNLDVPPSRSGLTRSRSGGLDLGDLADLPGSSDDEEFPDLDSITKPARLSSSSKARSTSATASRASLSKSSSTVTTKMTAEERAAVREVERQRKQREKNEAKEQRRLEKERAAALAEVNKVRTNKNISTPEMIVDLPSSMKPSTRLQVETLLEDLSVKHYPYTSPVNNVVKWRRKVKARFNEDAGYWEPIQQERIEPEKQAMVLMTAPEFVELALGVKGTDLESHVLSVQRHYEGYAIIYLIEGLTPWMRKNRNVRNRQFQSAVRNAGAGAGADAASGTSTTTAAVATSAATTAAAAAAVPPPSSQAPPSRRKKDPKPPPQYIDEDAVEDALLQLQVVHGAKVHHTTAPIETAQWVAIFTQHISTIPYRRQRDAASASAAFCMESGQVRTGDSPADTYARMLQEIVRVTAPIAYGVSSEFPTVGALVRGLEEGGSLVLEGIRKSANRDGAFTDRTIGPAVSRRIYKVFLGRDEASTDI</sequence>
<keyword evidence="17" id="KW-1185">Reference proteome</keyword>
<comment type="similarity">
    <text evidence="3">Belongs to the EME1/MMS4 family.</text>
</comment>
<evidence type="ECO:0000256" key="11">
    <source>
        <dbReference type="ARBA" id="ARBA00023204"/>
    </source>
</evidence>
<evidence type="ECO:0000256" key="13">
    <source>
        <dbReference type="ARBA" id="ARBA00023254"/>
    </source>
</evidence>
<evidence type="ECO:0000256" key="6">
    <source>
        <dbReference type="ARBA" id="ARBA00022759"/>
    </source>
</evidence>
<dbReference type="Proteomes" id="UP000283895">
    <property type="component" value="Unassembled WGS sequence"/>
</dbReference>
<dbReference type="PANTHER" id="PTHR21077:SF5">
    <property type="entry name" value="CROSSOVER JUNCTION ENDONUCLEASE MMS4"/>
    <property type="match status" value="1"/>
</dbReference>
<dbReference type="GO" id="GO:0000712">
    <property type="term" value="P:resolution of meiotic recombination intermediates"/>
    <property type="evidence" value="ECO:0007669"/>
    <property type="project" value="TreeGrafter"/>
</dbReference>
<dbReference type="CDD" id="cd20085">
    <property type="entry name" value="XPF_nuclease_Mms4"/>
    <property type="match status" value="1"/>
</dbReference>
<dbReference type="GO" id="GO:0005634">
    <property type="term" value="C:nucleus"/>
    <property type="evidence" value="ECO:0007669"/>
    <property type="project" value="UniProtKB-SubCell"/>
</dbReference>
<accession>A0A423W1B6</accession>
<evidence type="ECO:0000313" key="17">
    <source>
        <dbReference type="Proteomes" id="UP000283895"/>
    </source>
</evidence>
<dbReference type="GO" id="GO:0008821">
    <property type="term" value="F:crossover junction DNA endonuclease activity"/>
    <property type="evidence" value="ECO:0007669"/>
    <property type="project" value="TreeGrafter"/>
</dbReference>
<evidence type="ECO:0000256" key="10">
    <source>
        <dbReference type="ARBA" id="ARBA00023172"/>
    </source>
</evidence>
<gene>
    <name evidence="16" type="ORF">VMCG_07510</name>
</gene>
<keyword evidence="9" id="KW-0460">Magnesium</keyword>
<dbReference type="InterPro" id="IPR033310">
    <property type="entry name" value="Mms4/EME1/EME2"/>
</dbReference>
<evidence type="ECO:0000256" key="2">
    <source>
        <dbReference type="ARBA" id="ARBA00004123"/>
    </source>
</evidence>
<dbReference type="GO" id="GO:0031573">
    <property type="term" value="P:mitotic intra-S DNA damage checkpoint signaling"/>
    <property type="evidence" value="ECO:0007669"/>
    <property type="project" value="TreeGrafter"/>
</dbReference>